<evidence type="ECO:0000313" key="2">
    <source>
        <dbReference type="Proteomes" id="UP000193642"/>
    </source>
</evidence>
<dbReference type="PANTHER" id="PTHR34531">
    <property type="entry name" value="ZGC:153352"/>
    <property type="match status" value="1"/>
</dbReference>
<protein>
    <submittedName>
        <fullName evidence="1">Uncharacterized protein</fullName>
    </submittedName>
</protein>
<evidence type="ECO:0000313" key="1">
    <source>
        <dbReference type="EMBL" id="ORY51008.1"/>
    </source>
</evidence>
<comment type="caution">
    <text evidence="1">The sequence shown here is derived from an EMBL/GenBank/DDBJ whole genome shotgun (WGS) entry which is preliminary data.</text>
</comment>
<keyword evidence="2" id="KW-1185">Reference proteome</keyword>
<dbReference type="Proteomes" id="UP000193642">
    <property type="component" value="Unassembled WGS sequence"/>
</dbReference>
<reference evidence="1 2" key="1">
    <citation type="submission" date="2016-07" db="EMBL/GenBank/DDBJ databases">
        <title>Pervasive Adenine N6-methylation of Active Genes in Fungi.</title>
        <authorList>
            <consortium name="DOE Joint Genome Institute"/>
            <person name="Mondo S.J."/>
            <person name="Dannebaum R.O."/>
            <person name="Kuo R.C."/>
            <person name="Labutti K."/>
            <person name="Haridas S."/>
            <person name="Kuo A."/>
            <person name="Salamov A."/>
            <person name="Ahrendt S.R."/>
            <person name="Lipzen A."/>
            <person name="Sullivan W."/>
            <person name="Andreopoulos W.B."/>
            <person name="Clum A."/>
            <person name="Lindquist E."/>
            <person name="Daum C."/>
            <person name="Ramamoorthy G.K."/>
            <person name="Gryganskyi A."/>
            <person name="Culley D."/>
            <person name="Magnuson J.K."/>
            <person name="James T.Y."/>
            <person name="O'Malley M.A."/>
            <person name="Stajich J.E."/>
            <person name="Spatafora J.W."/>
            <person name="Visel A."/>
            <person name="Grigoriev I.V."/>
        </authorList>
    </citation>
    <scope>NUCLEOTIDE SEQUENCE [LARGE SCALE GENOMIC DNA]</scope>
    <source>
        <strain evidence="1 2">JEL800</strain>
    </source>
</reference>
<proteinExistence type="predicted"/>
<organism evidence="1 2">
    <name type="scientific">Rhizoclosmatium globosum</name>
    <dbReference type="NCBI Taxonomy" id="329046"/>
    <lineage>
        <taxon>Eukaryota</taxon>
        <taxon>Fungi</taxon>
        <taxon>Fungi incertae sedis</taxon>
        <taxon>Chytridiomycota</taxon>
        <taxon>Chytridiomycota incertae sedis</taxon>
        <taxon>Chytridiomycetes</taxon>
        <taxon>Chytridiales</taxon>
        <taxon>Chytriomycetaceae</taxon>
        <taxon>Rhizoclosmatium</taxon>
    </lineage>
</organism>
<dbReference type="OrthoDB" id="2156383at2759"/>
<dbReference type="EMBL" id="MCGO01000006">
    <property type="protein sequence ID" value="ORY51008.1"/>
    <property type="molecule type" value="Genomic_DNA"/>
</dbReference>
<accession>A0A1Y2CVF6</accession>
<name>A0A1Y2CVF6_9FUNG</name>
<dbReference type="InterPro" id="IPR053901">
    <property type="entry name" value="C5orf34-like"/>
</dbReference>
<feature type="non-terminal residue" evidence="1">
    <location>
        <position position="472"/>
    </location>
</feature>
<dbReference type="AlphaFoldDB" id="A0A1Y2CVF6"/>
<gene>
    <name evidence="1" type="ORF">BCR33DRAFT_762547</name>
</gene>
<dbReference type="PANTHER" id="PTHR34531:SF1">
    <property type="entry name" value="CHROMOSOME 5 OPEN READING FRAME 34"/>
    <property type="match status" value="1"/>
</dbReference>
<sequence length="472" mass="53098">MSLQIHFDGSCCAKVSAQDDLTIHLSPSGAQLVVLHSANNNAELLRVHTANVPLKLKANVAELLRFRNRYSSAPVFCANILENGYIKARKVKESAFARWEVPSDGGKPGEIRQQIQTVDGHVSVSISPNKQSVIVCYPARVVTDDGREESKLFCEVKQEFSVLDIPECWNYPVELLSGVLNKQELMNLASQIPGSISSVRYIAIPLPKTNQDISRSSSVNANFNPSKTWTCTWPIKVLQTETALYRVILHRGIVIVEATFLEDGAALRTDRDFKFLSLYLNDESGHSEMYEITNAPNVVRNWKTGVQYLLKEVVLEMTRLYQLSLRSTVDLQSVQNMAYIVGHQDHVLGEELAAVKVEGVGLFKAFSDYSVVVQFDSAITIKIYDCDKICGHGHLSGLEKMELGLDNVIAHIIDSNHEEYNIRVYCPIGVEKEMSQVLQFVDWAFNERRSEKNEPSWQIAEEMYQSVVERGR</sequence>